<dbReference type="InterPro" id="IPR010982">
    <property type="entry name" value="Lambda_DNA-bd_dom_sf"/>
</dbReference>
<dbReference type="PROSITE" id="PS50932">
    <property type="entry name" value="HTH_LACI_2"/>
    <property type="match status" value="1"/>
</dbReference>
<dbReference type="InterPro" id="IPR028082">
    <property type="entry name" value="Peripla_BP_I"/>
</dbReference>
<dbReference type="Pfam" id="PF00356">
    <property type="entry name" value="LacI"/>
    <property type="match status" value="1"/>
</dbReference>
<keyword evidence="3" id="KW-0238">DNA-binding</keyword>
<dbReference type="OrthoDB" id="8433438at2"/>
<dbReference type="Gene3D" id="1.10.260.40">
    <property type="entry name" value="lambda repressor-like DNA-binding domains"/>
    <property type="match status" value="1"/>
</dbReference>
<evidence type="ECO:0000259" key="5">
    <source>
        <dbReference type="PROSITE" id="PS50932"/>
    </source>
</evidence>
<dbReference type="SUPFAM" id="SSF47413">
    <property type="entry name" value="lambda repressor-like DNA-binding domains"/>
    <property type="match status" value="1"/>
</dbReference>
<dbReference type="Pfam" id="PF13377">
    <property type="entry name" value="Peripla_BP_3"/>
    <property type="match status" value="1"/>
</dbReference>
<evidence type="ECO:0000313" key="6">
    <source>
        <dbReference type="EMBL" id="PZV36989.1"/>
    </source>
</evidence>
<dbReference type="CDD" id="cd06267">
    <property type="entry name" value="PBP1_LacI_sugar_binding-like"/>
    <property type="match status" value="1"/>
</dbReference>
<dbReference type="SUPFAM" id="SSF53822">
    <property type="entry name" value="Periplasmic binding protein-like I"/>
    <property type="match status" value="1"/>
</dbReference>
<dbReference type="InterPro" id="IPR000843">
    <property type="entry name" value="HTH_LacI"/>
</dbReference>
<dbReference type="PANTHER" id="PTHR30146">
    <property type="entry name" value="LACI-RELATED TRANSCRIPTIONAL REPRESSOR"/>
    <property type="match status" value="1"/>
</dbReference>
<name>A0A2W7CTB0_9HYPH</name>
<evidence type="ECO:0000256" key="3">
    <source>
        <dbReference type="ARBA" id="ARBA00023125"/>
    </source>
</evidence>
<sequence>MARATVTISDVARRARVSTSTVSHVINGTRLVSPEKTALVNEAIAATGYQPNALARSLARNVSNYVGIAISAITNPYFSDIICAIESECARLGLLVFLADTRDEPGHELAVVQALQERRVDGIILAPCGDPENKTVRYLEKSGIPTVLVDRFAESAFDHVGVENKQAVANLVSHMAGLGHKRIGMIGAQAGFSTTRERIEGYRLGLKRNGIDFDADLVQPSNQNFEATQNAVATLLRLANPPTGIITGNNLTTIGAVAAIRKAGLRIPQDISLAGFDDFEWADYFEPRLTLIAQPCNEIGHRAAQMLVERINGLSAAPRSVRLKSTLVVRDSCAAPAVS</sequence>
<reference evidence="7" key="1">
    <citation type="submission" date="2017-03" db="EMBL/GenBank/DDBJ databases">
        <authorList>
            <person name="Safronova V.I."/>
            <person name="Sazanova A.L."/>
            <person name="Chirak E.R."/>
        </authorList>
    </citation>
    <scope>NUCLEOTIDE SEQUENCE [LARGE SCALE GENOMIC DNA]</scope>
    <source>
        <strain evidence="7">Ach-343</strain>
    </source>
</reference>
<dbReference type="CDD" id="cd01392">
    <property type="entry name" value="HTH_LacI"/>
    <property type="match status" value="1"/>
</dbReference>
<dbReference type="AlphaFoldDB" id="A0A2W7CTB0"/>
<dbReference type="EMBL" id="MZXV01000040">
    <property type="protein sequence ID" value="PZV36989.1"/>
    <property type="molecule type" value="Genomic_DNA"/>
</dbReference>
<dbReference type="GO" id="GO:0000976">
    <property type="term" value="F:transcription cis-regulatory region binding"/>
    <property type="evidence" value="ECO:0007669"/>
    <property type="project" value="TreeGrafter"/>
</dbReference>
<dbReference type="PROSITE" id="PS00356">
    <property type="entry name" value="HTH_LACI_1"/>
    <property type="match status" value="1"/>
</dbReference>
<evidence type="ECO:0000256" key="2">
    <source>
        <dbReference type="ARBA" id="ARBA00023015"/>
    </source>
</evidence>
<comment type="caution">
    <text evidence="6">The sequence shown here is derived from an EMBL/GenBank/DDBJ whole genome shotgun (WGS) entry which is preliminary data.</text>
</comment>
<accession>A0A2W7CTB0</accession>
<proteinExistence type="predicted"/>
<dbReference type="Gene3D" id="3.40.50.2300">
    <property type="match status" value="2"/>
</dbReference>
<gene>
    <name evidence="6" type="ORF">B5V02_20115</name>
</gene>
<keyword evidence="7" id="KW-1185">Reference proteome</keyword>
<evidence type="ECO:0000256" key="4">
    <source>
        <dbReference type="ARBA" id="ARBA00023163"/>
    </source>
</evidence>
<dbReference type="InterPro" id="IPR046335">
    <property type="entry name" value="LacI/GalR-like_sensor"/>
</dbReference>
<dbReference type="Proteomes" id="UP000248616">
    <property type="component" value="Unassembled WGS sequence"/>
</dbReference>
<keyword evidence="4" id="KW-0804">Transcription</keyword>
<evidence type="ECO:0000256" key="1">
    <source>
        <dbReference type="ARBA" id="ARBA00022491"/>
    </source>
</evidence>
<organism evidence="6 7">
    <name type="scientific">Mesorhizobium kowhaii</name>
    <dbReference type="NCBI Taxonomy" id="1300272"/>
    <lineage>
        <taxon>Bacteria</taxon>
        <taxon>Pseudomonadati</taxon>
        <taxon>Pseudomonadota</taxon>
        <taxon>Alphaproteobacteria</taxon>
        <taxon>Hyphomicrobiales</taxon>
        <taxon>Phyllobacteriaceae</taxon>
        <taxon>Mesorhizobium</taxon>
    </lineage>
</organism>
<dbReference type="PANTHER" id="PTHR30146:SF148">
    <property type="entry name" value="HTH-TYPE TRANSCRIPTIONAL REPRESSOR PURR-RELATED"/>
    <property type="match status" value="1"/>
</dbReference>
<evidence type="ECO:0000313" key="7">
    <source>
        <dbReference type="Proteomes" id="UP000248616"/>
    </source>
</evidence>
<dbReference type="SMART" id="SM00354">
    <property type="entry name" value="HTH_LACI"/>
    <property type="match status" value="1"/>
</dbReference>
<keyword evidence="2" id="KW-0805">Transcription regulation</keyword>
<protein>
    <submittedName>
        <fullName evidence="6">LacI family transcriptional regulator</fullName>
    </submittedName>
</protein>
<feature type="domain" description="HTH lacI-type" evidence="5">
    <location>
        <begin position="6"/>
        <end position="60"/>
    </location>
</feature>
<dbReference type="GO" id="GO:0003700">
    <property type="term" value="F:DNA-binding transcription factor activity"/>
    <property type="evidence" value="ECO:0007669"/>
    <property type="project" value="TreeGrafter"/>
</dbReference>
<dbReference type="RefSeq" id="WP_111545893.1">
    <property type="nucleotide sequence ID" value="NZ_MZXV01000040.1"/>
</dbReference>
<keyword evidence="1" id="KW-0678">Repressor</keyword>